<proteinExistence type="predicted"/>
<keyword evidence="2" id="KW-1133">Transmembrane helix</keyword>
<organism evidence="3">
    <name type="scientific">Pinguiococcus pyrenoidosus</name>
    <dbReference type="NCBI Taxonomy" id="172671"/>
    <lineage>
        <taxon>Eukaryota</taxon>
        <taxon>Sar</taxon>
        <taxon>Stramenopiles</taxon>
        <taxon>Ochrophyta</taxon>
        <taxon>Pinguiophyceae</taxon>
        <taxon>Pinguiochrysidales</taxon>
        <taxon>Pinguiochrysidaceae</taxon>
        <taxon>Pinguiococcus</taxon>
    </lineage>
</organism>
<reference evidence="3" key="1">
    <citation type="submission" date="2021-01" db="EMBL/GenBank/DDBJ databases">
        <authorList>
            <person name="Corre E."/>
            <person name="Pelletier E."/>
            <person name="Niang G."/>
            <person name="Scheremetjew M."/>
            <person name="Finn R."/>
            <person name="Kale V."/>
            <person name="Holt S."/>
            <person name="Cochrane G."/>
            <person name="Meng A."/>
            <person name="Brown T."/>
            <person name="Cohen L."/>
        </authorList>
    </citation>
    <scope>NUCLEOTIDE SEQUENCE</scope>
    <source>
        <strain evidence="3">CCMP2078</strain>
    </source>
</reference>
<evidence type="ECO:0000256" key="1">
    <source>
        <dbReference type="SAM" id="MobiDB-lite"/>
    </source>
</evidence>
<evidence type="ECO:0008006" key="4">
    <source>
        <dbReference type="Google" id="ProtNLM"/>
    </source>
</evidence>
<sequence>MAEEATKATQQKLRDLMSVASRNSKSATPEEAGVIYGFVSECAVASLLGALVQVTFFEWNTIQKRFQRPPFVPFRFPYFSALRALGTGSLLAYFYAHLYLPDSLQKLMAIENGTIASTYCPALRELEPCLRDPACRRASKLQLRGDAVAETADSKADARLVGKASMLPQYAWLYKACLEGPYGRSRGWKAPEVHGAQFPTGGGMFEGEGETAEAFSSFSSPFGVDDQQDGDDFADSFQNSEDPWASPRSGDGRR</sequence>
<accession>A0A7R9Y9C4</accession>
<gene>
    <name evidence="3" type="ORF">PPYR1160_LOCUS3451</name>
</gene>
<evidence type="ECO:0000313" key="3">
    <source>
        <dbReference type="EMBL" id="CAD8253959.1"/>
    </source>
</evidence>
<protein>
    <recommendedName>
        <fullName evidence="4">Transmembrane protein</fullName>
    </recommendedName>
</protein>
<dbReference type="EMBL" id="HBEA01004534">
    <property type="protein sequence ID" value="CAD8253959.1"/>
    <property type="molecule type" value="Transcribed_RNA"/>
</dbReference>
<dbReference type="AlphaFoldDB" id="A0A7R9Y9C4"/>
<keyword evidence="2" id="KW-0812">Transmembrane</keyword>
<feature type="region of interest" description="Disordered" evidence="1">
    <location>
        <begin position="199"/>
        <end position="254"/>
    </location>
</feature>
<keyword evidence="2" id="KW-0472">Membrane</keyword>
<name>A0A7R9Y9C4_9STRA</name>
<feature type="transmembrane region" description="Helical" evidence="2">
    <location>
        <begin position="78"/>
        <end position="100"/>
    </location>
</feature>
<evidence type="ECO:0000256" key="2">
    <source>
        <dbReference type="SAM" id="Phobius"/>
    </source>
</evidence>
<feature type="transmembrane region" description="Helical" evidence="2">
    <location>
        <begin position="34"/>
        <end position="57"/>
    </location>
</feature>